<proteinExistence type="predicted"/>
<dbReference type="Proteomes" id="UP000326582">
    <property type="component" value="Chromosome 6"/>
</dbReference>
<protein>
    <submittedName>
        <fullName evidence="1">AP-1 accessory protein</fullName>
    </submittedName>
</protein>
<keyword evidence="2" id="KW-1185">Reference proteome</keyword>
<name>A0ACD0WRC1_CLALS</name>
<evidence type="ECO:0000313" key="1">
    <source>
        <dbReference type="EMBL" id="QFZ29919.1"/>
    </source>
</evidence>
<sequence>MAVEFESLISSFNTFDAYEYLVELDLVLCGSAGESALDHNVVFLELNRLIKVFCDGEPDTADKNKNKTQEAASSEAKETASEFSSALIKLLSRNLVCVLKKLPNKIYDTANNLLPFVTVDEHGGLSESGQAATIVLIDVFENFPHHLSSLVNFAATQLYKILKKNTSVDCNIGFLLSTVLKAASKTDIDEKFQAKWSKLLLKAITSHRIEVPDGESKVAEDHSEISIALLEYYIMSMKSVLTLQVTSNYQQLLEISASTSGSKMKPEAILSSQNQFQTSLLATHEKLFHFGLQSQFKEVRVAMVDLLANVLLSFVETGKFSPIEYLVNLYPVPNLNLWDRSLESNLSSETDNFFEPKKEFGLISNHDSQSIINSNANLLLLQIGCIETLVVYVQLASLQDGDFFPSYICKILDYTLSKFSDLSATTHLQNQQWTRTLDHWSTFVKFLVKEGGATIHEILATYIVEKFASSQDDLGSQEDLSTASMKASKRQSRIFSFKPSRKSKLKGPSSSVITPFHNPYQARLLLKVIALLLPFGIDFSSLAHRKSSDEDSIQDSQGEEANDELALPEEEDHITRKGSNFIRDLLFSLLANENEYIRNYSLQTLLRYGQINFSESNMLALTAFQMVNQMYNISETSKEVSESVKERNMTTSNSTKLLSYSLALSSLIKQSDSTVLQNSTIAKILSFCTQNLKHNSNVARKSIQNSVCWIILTALVTYYSDSEFVKLNSSQFLVFWKSLLTSQFITSDVTMASENGSLIEIVNNLKLRSLSIICLLNYINSVHLTPDLSKQLQFLLVKAHKYLLYLESNLEAIGGITAFNPQQFNESDYNPNMVNNLIFSNFSHSRSLTIEKQLISLILYNKKVVLQGFLRLSSSLKSDVNSSLVVLLLKIFADAKAFSRLPSTDPQKDKLKGGKNKVAPFIPAHEDKNILLLDEEYFYNFGVTSKFVSCFSKVDDLNCEFVDEQRQALFNCESFSIPSIARSEDVTESSGNETSVCWLDIFENGVHSPACHNVNYDPAVFLQQDYSSQNKYPTNLITSLVDLSIEVFQRVFPNLSFKIQFSLLEQLRTVLAAKTVDPLRKRALQVNISVALHGLVQNLVQSKSLLDEQLVNTIIQTLEHVQTPMHSLVSICADAIGLASALLSKQKSEELVSRYVNEIVGDTDPLKRGKVILCLSKICQYSQVGVSDTYNVISQLIIDPHPVISYYSISAACNVMENAIGNHSLSKEFIDMMHSKLLSTASELSLSNSVAPNLLATLNVMEKITYLLKLCITSLGPNLRESTVLLKQKLKHLVVSNSYGIGCSNMSDYISSLQNLLGFSQEMIIFDSSFMPNFPQWFSNLCERLITTNMKTGVGLFCPTSVDYSAVFPFTTSQVLYDEAYSCIVEMTKLGLPTLDKQSLSIAWVSMELRPCPSLKSLISFWIDTENDIPWFTQLAALFKVSRKKLVGAFLAANYQHKLLPASQKRKKASEKTVDFQDEEIQNIVNEDSNVEEKNELINWEFKIFVYDMLIKIMTAAEKNPPLMQSLLSKIQEIVRMSFVGTASPILLVKLKGVELLDKALTLFGSMEDPLYPGSSILEQQQAQIISALIPCFGSDSDSTVMVNAINVSSKFVNLPRIKFYSKQRILNTLAFLLEEIASHKFLKFVSLEDMAEYGRKAVQLAILNCWAVLKINLEESETEPEPEFQQILDKYSTLLSSLWILALKDLSTIKYSQPNLKEIKLYSTYWLNFVGVLSLELEKNHSTMSDFLKEEEADFFFVLFCQCAESLIKNQSVSQVLPSVNRLLQVRELVNALFDDEIFGEVIDLLDRLVLMEEDTSVKCEVLDVVKTLFTSFLSINDTLQENEKSKLLELMRVAMLPLFEAFPFLNQDFNVEEAQQQSELSQYKSPSNFILLKKSLSVSVSMVEAFKDHTEKEALFSCLLYIFAKFYEHGDDILVGMILPFLKIVISDSFALSGSKLPVSFYNVLRQSGNFQPGDSKVNHIITMMILLTSGSVELDTEEVDLFSASLVSSLANPETAPTAIHSIKSLIKNLSPSASGSTRIIRSIVKILLKDLLLEEEPKIDQKLALEIVFLVSQSAAVDTVDKRISMYAVLLPLIVKFDESGSIDRQYLHDKVFALLNSDPNAFKAVVNEHLSEEHKRAAEALVKFKQNASSTLDPEEDGIALKTFS</sequence>
<accession>A0ACD0WRC1</accession>
<evidence type="ECO:0000313" key="2">
    <source>
        <dbReference type="Proteomes" id="UP000326582"/>
    </source>
</evidence>
<dbReference type="EMBL" id="CP038489">
    <property type="protein sequence ID" value="QFZ29919.1"/>
    <property type="molecule type" value="Genomic_DNA"/>
</dbReference>
<gene>
    <name evidence="1" type="ORF">EJF14_60433</name>
</gene>
<reference evidence="2" key="1">
    <citation type="journal article" date="2019" name="MBio">
        <title>Comparative genomics for the elucidation of multidrug resistance (MDR) in Candida lusitaniae.</title>
        <authorList>
            <person name="Kannan A."/>
            <person name="Asner S.A."/>
            <person name="Trachsel E."/>
            <person name="Kelly S."/>
            <person name="Parker J."/>
            <person name="Sanglard D."/>
        </authorList>
    </citation>
    <scope>NUCLEOTIDE SEQUENCE [LARGE SCALE GENOMIC DNA]</scope>
    <source>
        <strain evidence="2">P1</strain>
    </source>
</reference>
<organism evidence="1 2">
    <name type="scientific">Clavispora lusitaniae</name>
    <name type="common">Candida lusitaniae</name>
    <dbReference type="NCBI Taxonomy" id="36911"/>
    <lineage>
        <taxon>Eukaryota</taxon>
        <taxon>Fungi</taxon>
        <taxon>Dikarya</taxon>
        <taxon>Ascomycota</taxon>
        <taxon>Saccharomycotina</taxon>
        <taxon>Pichiomycetes</taxon>
        <taxon>Metschnikowiaceae</taxon>
        <taxon>Clavispora</taxon>
    </lineage>
</organism>